<evidence type="ECO:0000256" key="10">
    <source>
        <dbReference type="HAMAP-Rule" id="MF_00165"/>
    </source>
</evidence>
<dbReference type="InterPro" id="IPR018095">
    <property type="entry name" value="Thymidylate_kin_CS"/>
</dbReference>
<name>A0ABW4UQB1_9BACL</name>
<evidence type="ECO:0000313" key="12">
    <source>
        <dbReference type="EMBL" id="MFD1988738.1"/>
    </source>
</evidence>
<evidence type="ECO:0000256" key="3">
    <source>
        <dbReference type="ARBA" id="ARBA00017144"/>
    </source>
</evidence>
<keyword evidence="13" id="KW-1185">Reference proteome</keyword>
<sequence>MSINRSLPQRSLQKAGITVKSKGLFIVLEGMDGSGKTSQLEHIKRYLNEQGIDFLSTREPGGISVSEQIREVILNVDNHMSGLTECLLYASARREHLIQKVIPALNDGRIVICDRYVMSSLAYQGYGRELGKAVLDINQLAIDVDGQQYWADMNIYIDVKPEVGLERIMSKSGEREVNRLDLETLEFHHRVHKGYMELSEQHAEQFVMINGEQDEDSVFGDIKQVLDQLIQEYRV</sequence>
<feature type="binding site" evidence="10">
    <location>
        <begin position="30"/>
        <end position="37"/>
    </location>
    <ligand>
        <name>ATP</name>
        <dbReference type="ChEBI" id="CHEBI:30616"/>
    </ligand>
</feature>
<feature type="domain" description="Thymidylate kinase-like" evidence="11">
    <location>
        <begin position="28"/>
        <end position="220"/>
    </location>
</feature>
<keyword evidence="7 10" id="KW-0418">Kinase</keyword>
<keyword evidence="5 10" id="KW-0545">Nucleotide biosynthesis</keyword>
<dbReference type="Gene3D" id="3.40.50.300">
    <property type="entry name" value="P-loop containing nucleotide triphosphate hydrolases"/>
    <property type="match status" value="1"/>
</dbReference>
<dbReference type="Pfam" id="PF02223">
    <property type="entry name" value="Thymidylate_kin"/>
    <property type="match status" value="1"/>
</dbReference>
<dbReference type="PANTHER" id="PTHR10344:SF4">
    <property type="entry name" value="UMP-CMP KINASE 2, MITOCHONDRIAL"/>
    <property type="match status" value="1"/>
</dbReference>
<organism evidence="12 13">
    <name type="scientific">Paenibacillus nicotianae</name>
    <dbReference type="NCBI Taxonomy" id="1526551"/>
    <lineage>
        <taxon>Bacteria</taxon>
        <taxon>Bacillati</taxon>
        <taxon>Bacillota</taxon>
        <taxon>Bacilli</taxon>
        <taxon>Bacillales</taxon>
        <taxon>Paenibacillaceae</taxon>
        <taxon>Paenibacillus</taxon>
    </lineage>
</organism>
<keyword evidence="6 10" id="KW-0547">Nucleotide-binding</keyword>
<reference evidence="13" key="1">
    <citation type="journal article" date="2019" name="Int. J. Syst. Evol. Microbiol.">
        <title>The Global Catalogue of Microorganisms (GCM) 10K type strain sequencing project: providing services to taxonomists for standard genome sequencing and annotation.</title>
        <authorList>
            <consortium name="The Broad Institute Genomics Platform"/>
            <consortium name="The Broad Institute Genome Sequencing Center for Infectious Disease"/>
            <person name="Wu L."/>
            <person name="Ma J."/>
        </authorList>
    </citation>
    <scope>NUCLEOTIDE SEQUENCE [LARGE SCALE GENOMIC DNA]</scope>
    <source>
        <strain evidence="13">CGMCC 1.15067</strain>
    </source>
</reference>
<evidence type="ECO:0000313" key="13">
    <source>
        <dbReference type="Proteomes" id="UP001597403"/>
    </source>
</evidence>
<comment type="catalytic activity">
    <reaction evidence="9 10">
        <text>dTMP + ATP = dTDP + ADP</text>
        <dbReference type="Rhea" id="RHEA:13517"/>
        <dbReference type="ChEBI" id="CHEBI:30616"/>
        <dbReference type="ChEBI" id="CHEBI:58369"/>
        <dbReference type="ChEBI" id="CHEBI:63528"/>
        <dbReference type="ChEBI" id="CHEBI:456216"/>
        <dbReference type="EC" id="2.7.4.9"/>
    </reaction>
</comment>
<evidence type="ECO:0000256" key="5">
    <source>
        <dbReference type="ARBA" id="ARBA00022727"/>
    </source>
</evidence>
<evidence type="ECO:0000256" key="6">
    <source>
        <dbReference type="ARBA" id="ARBA00022741"/>
    </source>
</evidence>
<evidence type="ECO:0000256" key="8">
    <source>
        <dbReference type="ARBA" id="ARBA00022840"/>
    </source>
</evidence>
<evidence type="ECO:0000256" key="7">
    <source>
        <dbReference type="ARBA" id="ARBA00022777"/>
    </source>
</evidence>
<dbReference type="EMBL" id="JBHUGF010000002">
    <property type="protein sequence ID" value="MFD1988738.1"/>
    <property type="molecule type" value="Genomic_DNA"/>
</dbReference>
<comment type="function">
    <text evidence="10">Phosphorylation of dTMP to form dTDP in both de novo and salvage pathways of dTTP synthesis.</text>
</comment>
<dbReference type="PANTHER" id="PTHR10344">
    <property type="entry name" value="THYMIDYLATE KINASE"/>
    <property type="match status" value="1"/>
</dbReference>
<dbReference type="EC" id="2.7.4.9" evidence="2 10"/>
<comment type="similarity">
    <text evidence="1 10">Belongs to the thymidylate kinase family.</text>
</comment>
<dbReference type="HAMAP" id="MF_00165">
    <property type="entry name" value="Thymidylate_kinase"/>
    <property type="match status" value="1"/>
</dbReference>
<dbReference type="NCBIfam" id="TIGR00041">
    <property type="entry name" value="DTMP_kinase"/>
    <property type="match status" value="1"/>
</dbReference>
<dbReference type="SUPFAM" id="SSF52540">
    <property type="entry name" value="P-loop containing nucleoside triphosphate hydrolases"/>
    <property type="match status" value="1"/>
</dbReference>
<protein>
    <recommendedName>
        <fullName evidence="3 10">Thymidylate kinase</fullName>
        <ecNumber evidence="2 10">2.7.4.9</ecNumber>
    </recommendedName>
    <alternativeName>
        <fullName evidence="10">dTMP kinase</fullName>
    </alternativeName>
</protein>
<comment type="caution">
    <text evidence="12">The sequence shown here is derived from an EMBL/GenBank/DDBJ whole genome shotgun (WGS) entry which is preliminary data.</text>
</comment>
<dbReference type="CDD" id="cd01672">
    <property type="entry name" value="TMPK"/>
    <property type="match status" value="1"/>
</dbReference>
<dbReference type="InterPro" id="IPR027417">
    <property type="entry name" value="P-loop_NTPase"/>
</dbReference>
<gene>
    <name evidence="10 12" type="primary">tmk</name>
    <name evidence="12" type="ORF">ACFSGI_01965</name>
</gene>
<evidence type="ECO:0000256" key="9">
    <source>
        <dbReference type="ARBA" id="ARBA00048743"/>
    </source>
</evidence>
<dbReference type="InterPro" id="IPR018094">
    <property type="entry name" value="Thymidylate_kinase"/>
</dbReference>
<evidence type="ECO:0000256" key="2">
    <source>
        <dbReference type="ARBA" id="ARBA00012980"/>
    </source>
</evidence>
<proteinExistence type="inferred from homology"/>
<dbReference type="PROSITE" id="PS01331">
    <property type="entry name" value="THYMIDYLATE_KINASE"/>
    <property type="match status" value="1"/>
</dbReference>
<keyword evidence="8 10" id="KW-0067">ATP-binding</keyword>
<evidence type="ECO:0000256" key="1">
    <source>
        <dbReference type="ARBA" id="ARBA00009776"/>
    </source>
</evidence>
<evidence type="ECO:0000256" key="4">
    <source>
        <dbReference type="ARBA" id="ARBA00022679"/>
    </source>
</evidence>
<keyword evidence="4 10" id="KW-0808">Transferase</keyword>
<dbReference type="Proteomes" id="UP001597403">
    <property type="component" value="Unassembled WGS sequence"/>
</dbReference>
<accession>A0ABW4UQB1</accession>
<dbReference type="GO" id="GO:0004798">
    <property type="term" value="F:dTMP kinase activity"/>
    <property type="evidence" value="ECO:0007669"/>
    <property type="project" value="UniProtKB-EC"/>
</dbReference>
<evidence type="ECO:0000259" key="11">
    <source>
        <dbReference type="Pfam" id="PF02223"/>
    </source>
</evidence>
<dbReference type="RefSeq" id="WP_379282292.1">
    <property type="nucleotide sequence ID" value="NZ_JBHUGF010000002.1"/>
</dbReference>
<dbReference type="InterPro" id="IPR039430">
    <property type="entry name" value="Thymidylate_kin-like_dom"/>
</dbReference>